<sequence length="122" mass="13097">MEYTREKLAHHLIRALSYTSVVVGVLALVVWVVMDRTAAIAVCVGAGIVGGPQIWLAASMFSRFGAQAPTLLGIAKFSFSALLFGVWFAKAQNPHPGPLFLGAIVVLVCSPVFYHLAARKEN</sequence>
<evidence type="ECO:0000313" key="3">
    <source>
        <dbReference type="Proteomes" id="UP001317963"/>
    </source>
</evidence>
<dbReference type="RefSeq" id="WP_279242506.1">
    <property type="nucleotide sequence ID" value="NZ_CP036501.1"/>
</dbReference>
<keyword evidence="1" id="KW-0812">Transmembrane</keyword>
<dbReference type="Proteomes" id="UP001317963">
    <property type="component" value="Chromosome"/>
</dbReference>
<name>A0ABY6Q407_9GAMM</name>
<keyword evidence="3" id="KW-1185">Reference proteome</keyword>
<accession>A0ABY6Q407</accession>
<dbReference type="EMBL" id="CP036501">
    <property type="protein sequence ID" value="UZP73710.1"/>
    <property type="molecule type" value="Genomic_DNA"/>
</dbReference>
<keyword evidence="1" id="KW-1133">Transmembrane helix</keyword>
<feature type="transmembrane region" description="Helical" evidence="1">
    <location>
        <begin position="95"/>
        <end position="117"/>
    </location>
</feature>
<organism evidence="2 3">
    <name type="scientific">Candidatus Paraluminiphilus aquimaris</name>
    <dbReference type="NCBI Taxonomy" id="2518994"/>
    <lineage>
        <taxon>Bacteria</taxon>
        <taxon>Pseudomonadati</taxon>
        <taxon>Pseudomonadota</taxon>
        <taxon>Gammaproteobacteria</taxon>
        <taxon>Cellvibrionales</taxon>
        <taxon>Halieaceae</taxon>
        <taxon>Candidatus Paraluminiphilus</taxon>
    </lineage>
</organism>
<evidence type="ECO:0008006" key="4">
    <source>
        <dbReference type="Google" id="ProtNLM"/>
    </source>
</evidence>
<feature type="transmembrane region" description="Helical" evidence="1">
    <location>
        <begin position="70"/>
        <end position="89"/>
    </location>
</feature>
<keyword evidence="1" id="KW-0472">Membrane</keyword>
<evidence type="ECO:0000256" key="1">
    <source>
        <dbReference type="SAM" id="Phobius"/>
    </source>
</evidence>
<gene>
    <name evidence="2" type="ORF">E0F26_02690</name>
</gene>
<evidence type="ECO:0000313" key="2">
    <source>
        <dbReference type="EMBL" id="UZP73710.1"/>
    </source>
</evidence>
<feature type="transmembrane region" description="Helical" evidence="1">
    <location>
        <begin position="39"/>
        <end position="58"/>
    </location>
</feature>
<feature type="transmembrane region" description="Helical" evidence="1">
    <location>
        <begin position="12"/>
        <end position="33"/>
    </location>
</feature>
<reference evidence="2 3" key="1">
    <citation type="submission" date="2019-02" db="EMBL/GenBank/DDBJ databases">
        <title>Halieaceae_genomes.</title>
        <authorList>
            <person name="Li S.-H."/>
        </authorList>
    </citation>
    <scope>NUCLEOTIDE SEQUENCE [LARGE SCALE GENOMIC DNA]</scope>
    <source>
        <strain evidence="2 3">JH123</strain>
    </source>
</reference>
<proteinExistence type="predicted"/>
<protein>
    <recommendedName>
        <fullName evidence="4">ATP synthase subunit I</fullName>
    </recommendedName>
</protein>